<keyword evidence="2" id="KW-1185">Reference proteome</keyword>
<evidence type="ECO:0000313" key="1">
    <source>
        <dbReference type="EMBL" id="CAI9598248.1"/>
    </source>
</evidence>
<comment type="caution">
    <text evidence="1">The sequence shown here is derived from an EMBL/GenBank/DDBJ whole genome shotgun (WGS) entry which is preliminary data.</text>
</comment>
<organism evidence="1 2">
    <name type="scientific">Staurois parvus</name>
    <dbReference type="NCBI Taxonomy" id="386267"/>
    <lineage>
        <taxon>Eukaryota</taxon>
        <taxon>Metazoa</taxon>
        <taxon>Chordata</taxon>
        <taxon>Craniata</taxon>
        <taxon>Vertebrata</taxon>
        <taxon>Euteleostomi</taxon>
        <taxon>Amphibia</taxon>
        <taxon>Batrachia</taxon>
        <taxon>Anura</taxon>
        <taxon>Neobatrachia</taxon>
        <taxon>Ranoidea</taxon>
        <taxon>Ranidae</taxon>
        <taxon>Staurois</taxon>
    </lineage>
</organism>
<protein>
    <submittedName>
        <fullName evidence="1">Uncharacterized protein</fullName>
    </submittedName>
</protein>
<dbReference type="Proteomes" id="UP001162483">
    <property type="component" value="Unassembled WGS sequence"/>
</dbReference>
<dbReference type="EMBL" id="CATNWA010017132">
    <property type="protein sequence ID" value="CAI9598248.1"/>
    <property type="molecule type" value="Genomic_DNA"/>
</dbReference>
<proteinExistence type="predicted"/>
<name>A0ABN9FS93_9NEOB</name>
<gene>
    <name evidence="1" type="ORF">SPARVUS_LOCUS12374496</name>
</gene>
<sequence>MGPCTASSCCCQARNLPWAPVPTPHAAARPVICHGPLYPPPHAAARSRVCHGSLYGLPLLLSPSPHSAMCHFQVSSHCWWVPFCHRVLADYGPPIAAARPVSAMGPRTDSSCCCQARNLSWAPVPPPHAAARPVICHGPPYRLLMLLPGPVICHGPLYRLLMLLPGPECVMGPCTASHCCCLHRHTLPCATFRSPHTAGGFHFVIGCWQITGLPLLLPGP</sequence>
<accession>A0ABN9FS93</accession>
<evidence type="ECO:0000313" key="2">
    <source>
        <dbReference type="Proteomes" id="UP001162483"/>
    </source>
</evidence>
<reference evidence="1" key="1">
    <citation type="submission" date="2023-05" db="EMBL/GenBank/DDBJ databases">
        <authorList>
            <person name="Stuckert A."/>
        </authorList>
    </citation>
    <scope>NUCLEOTIDE SEQUENCE</scope>
</reference>